<evidence type="ECO:0000259" key="4">
    <source>
        <dbReference type="Pfam" id="PF01156"/>
    </source>
</evidence>
<dbReference type="AlphaFoldDB" id="A0AA43RJ95"/>
<dbReference type="GO" id="GO:0006152">
    <property type="term" value="P:purine nucleoside catabolic process"/>
    <property type="evidence" value="ECO:0007669"/>
    <property type="project" value="TreeGrafter"/>
</dbReference>
<comment type="caution">
    <text evidence="5">The sequence shown here is derived from an EMBL/GenBank/DDBJ whole genome shotgun (WGS) entry which is preliminary data.</text>
</comment>
<dbReference type="PANTHER" id="PTHR12304:SF4">
    <property type="entry name" value="URIDINE NUCLEOSIDASE"/>
    <property type="match status" value="1"/>
</dbReference>
<dbReference type="InterPro" id="IPR001910">
    <property type="entry name" value="Inosine/uridine_hydrolase_dom"/>
</dbReference>
<dbReference type="SUPFAM" id="SSF53590">
    <property type="entry name" value="Nucleoside hydrolase"/>
    <property type="match status" value="1"/>
</dbReference>
<evidence type="ECO:0000256" key="3">
    <source>
        <dbReference type="SAM" id="SignalP"/>
    </source>
</evidence>
<organism evidence="5 6">
    <name type="scientific">Phoenicibacter congonensis</name>
    <dbReference type="NCBI Taxonomy" id="1944646"/>
    <lineage>
        <taxon>Bacteria</taxon>
        <taxon>Bacillati</taxon>
        <taxon>Actinomycetota</taxon>
        <taxon>Coriobacteriia</taxon>
        <taxon>Eggerthellales</taxon>
        <taxon>Eggerthellaceae</taxon>
        <taxon>Phoenicibacter</taxon>
    </lineage>
</organism>
<proteinExistence type="predicted"/>
<sequence>MKKFLCAVMAAVVFCIGAAAPASADTGKEKVILSADVVDLFDDGVAMLMLAKSPKVELLGVAVVIGNTWVETGTASAIRQLEGIKRTDIPVLMGVNKVHREGRIAAIQDEKTMFGRGPDTHDGAAGYPQPKSWKDAYREAYKSEPTIEPSKEDAVDFIIRQVKANPNEVTIVAIGTYNNLAAAVQKAPEIVPLIKRVVYMGGAFFWNGNVTPQAEFNIWFDPEAAQIAWRSPFKEQVIFPLDVCEKIKFTKKTYDELAARLKQPHFKSMFANHWTAPRFKENPEWNTFVWDILCAAYVID</sequence>
<dbReference type="EMBL" id="JAUMVS010000179">
    <property type="protein sequence ID" value="MDO4842464.1"/>
    <property type="molecule type" value="Genomic_DNA"/>
</dbReference>
<dbReference type="InterPro" id="IPR023186">
    <property type="entry name" value="IUNH"/>
</dbReference>
<dbReference type="Gene3D" id="3.90.245.10">
    <property type="entry name" value="Ribonucleoside hydrolase-like"/>
    <property type="match status" value="1"/>
</dbReference>
<dbReference type="Pfam" id="PF01156">
    <property type="entry name" value="IU_nuc_hydro"/>
    <property type="match status" value="1"/>
</dbReference>
<accession>A0AA43RJ95</accession>
<keyword evidence="1 5" id="KW-0378">Hydrolase</keyword>
<dbReference type="Proteomes" id="UP001168575">
    <property type="component" value="Unassembled WGS sequence"/>
</dbReference>
<protein>
    <submittedName>
        <fullName evidence="5">Nucleoside hydrolase</fullName>
    </submittedName>
</protein>
<feature type="chain" id="PRO_5041384198" evidence="3">
    <location>
        <begin position="25"/>
        <end position="300"/>
    </location>
</feature>
<gene>
    <name evidence="5" type="ORF">Q3982_07305</name>
</gene>
<evidence type="ECO:0000313" key="5">
    <source>
        <dbReference type="EMBL" id="MDO4842464.1"/>
    </source>
</evidence>
<dbReference type="GO" id="GO:0005829">
    <property type="term" value="C:cytosol"/>
    <property type="evidence" value="ECO:0007669"/>
    <property type="project" value="TreeGrafter"/>
</dbReference>
<feature type="domain" description="Inosine/uridine-preferring nucleoside hydrolase" evidence="4">
    <location>
        <begin position="31"/>
        <end position="300"/>
    </location>
</feature>
<evidence type="ECO:0000313" key="6">
    <source>
        <dbReference type="Proteomes" id="UP001168575"/>
    </source>
</evidence>
<evidence type="ECO:0000256" key="2">
    <source>
        <dbReference type="ARBA" id="ARBA00023295"/>
    </source>
</evidence>
<keyword evidence="6" id="KW-1185">Reference proteome</keyword>
<dbReference type="InterPro" id="IPR036452">
    <property type="entry name" value="Ribo_hydro-like"/>
</dbReference>
<feature type="signal peptide" evidence="3">
    <location>
        <begin position="1"/>
        <end position="24"/>
    </location>
</feature>
<evidence type="ECO:0000256" key="1">
    <source>
        <dbReference type="ARBA" id="ARBA00022801"/>
    </source>
</evidence>
<keyword evidence="3" id="KW-0732">Signal</keyword>
<reference evidence="5" key="1">
    <citation type="submission" date="2023-07" db="EMBL/GenBank/DDBJ databases">
        <title>Between Cages and Wild: Unraveling the Impact of Captivity on Animal Microbiomes and Antimicrobial Resistance.</title>
        <authorList>
            <person name="Schmartz G.P."/>
            <person name="Rehner J."/>
            <person name="Schuff M.J."/>
            <person name="Becker S.L."/>
            <person name="Kravczyk M."/>
            <person name="Gurevich A."/>
            <person name="Francke R."/>
            <person name="Mueller R."/>
            <person name="Keller V."/>
            <person name="Keller A."/>
        </authorList>
    </citation>
    <scope>NUCLEOTIDE SEQUENCE</scope>
    <source>
        <strain evidence="5">S12M_St_49</strain>
    </source>
</reference>
<feature type="non-terminal residue" evidence="5">
    <location>
        <position position="300"/>
    </location>
</feature>
<dbReference type="GO" id="GO:0008477">
    <property type="term" value="F:purine nucleosidase activity"/>
    <property type="evidence" value="ECO:0007669"/>
    <property type="project" value="TreeGrafter"/>
</dbReference>
<keyword evidence="2" id="KW-0326">Glycosidase</keyword>
<name>A0AA43RJ95_9ACTN</name>
<dbReference type="PANTHER" id="PTHR12304">
    <property type="entry name" value="INOSINE-URIDINE PREFERRING NUCLEOSIDE HYDROLASE"/>
    <property type="match status" value="1"/>
</dbReference>